<dbReference type="Gene3D" id="1.25.40.10">
    <property type="entry name" value="Tetratricopeptide repeat domain"/>
    <property type="match status" value="1"/>
</dbReference>
<dbReference type="STRING" id="1754190.A0A1Y2BYD4"/>
<sequence length="161" mass="18386">MMLSRVKPAVGQSNVTINDKKNSKIPKLETFIEQRDYVGALTLLEFIKANLNSSDNGPGNNNLINNFSNFSDNDLINENTIDLWIGYSAFHLGDYKKAMEIYLNMTKNPNCDPLIYLYLGCCYFFLGLYEEADKAAQKGPTCKLQNRLLFHLSHKFNDEKD</sequence>
<dbReference type="PANTHER" id="PTHR14781">
    <property type="entry name" value="INTRAFLAGELLAR TRANSPORT PROTEIN 56"/>
    <property type="match status" value="1"/>
</dbReference>
<comment type="similarity">
    <text evidence="2">Belongs to the IFT56 family.</text>
</comment>
<evidence type="ECO:0000256" key="3">
    <source>
        <dbReference type="ARBA" id="ARBA00022737"/>
    </source>
</evidence>
<dbReference type="SUPFAM" id="SSF48452">
    <property type="entry name" value="TPR-like"/>
    <property type="match status" value="1"/>
</dbReference>
<dbReference type="GO" id="GO:0035735">
    <property type="term" value="P:intraciliary transport involved in cilium assembly"/>
    <property type="evidence" value="ECO:0007669"/>
    <property type="project" value="TreeGrafter"/>
</dbReference>
<evidence type="ECO:0000313" key="7">
    <source>
        <dbReference type="Proteomes" id="UP000193920"/>
    </source>
</evidence>
<dbReference type="PANTHER" id="PTHR14781:SF0">
    <property type="entry name" value="INTRAFLAGELLAR TRANSPORT PROTEIN 56"/>
    <property type="match status" value="1"/>
</dbReference>
<dbReference type="OrthoDB" id="95390at2759"/>
<comment type="caution">
    <text evidence="6">The sequence shown here is derived from an EMBL/GenBank/DDBJ whole genome shotgun (WGS) entry which is preliminary data.</text>
</comment>
<keyword evidence="7" id="KW-1185">Reference proteome</keyword>
<gene>
    <name evidence="6" type="ORF">LY90DRAFT_41209</name>
</gene>
<protein>
    <recommendedName>
        <fullName evidence="8">TPR-like protein</fullName>
    </recommendedName>
</protein>
<reference evidence="6 7" key="1">
    <citation type="submission" date="2016-08" db="EMBL/GenBank/DDBJ databases">
        <title>A Parts List for Fungal Cellulosomes Revealed by Comparative Genomics.</title>
        <authorList>
            <consortium name="DOE Joint Genome Institute"/>
            <person name="Haitjema C.H."/>
            <person name="Gilmore S.P."/>
            <person name="Henske J.K."/>
            <person name="Solomon K.V."/>
            <person name="De Groot R."/>
            <person name="Kuo A."/>
            <person name="Mondo S.J."/>
            <person name="Salamov A.A."/>
            <person name="Labutti K."/>
            <person name="Zhao Z."/>
            <person name="Chiniquy J."/>
            <person name="Barry K."/>
            <person name="Brewer H.M."/>
            <person name="Purvine S.O."/>
            <person name="Wright A.T."/>
            <person name="Boxma B."/>
            <person name="Van Alen T."/>
            <person name="Hackstein J.H."/>
            <person name="Baker S.E."/>
            <person name="Grigoriev I.V."/>
            <person name="O'Malley M.A."/>
        </authorList>
    </citation>
    <scope>NUCLEOTIDE SEQUENCE [LARGE SCALE GENOMIC DNA]</scope>
    <source>
        <strain evidence="6 7">G1</strain>
    </source>
</reference>
<proteinExistence type="inferred from homology"/>
<evidence type="ECO:0000256" key="5">
    <source>
        <dbReference type="ARBA" id="ARBA00023273"/>
    </source>
</evidence>
<dbReference type="AlphaFoldDB" id="A0A1Y2BYD4"/>
<evidence type="ECO:0000256" key="1">
    <source>
        <dbReference type="ARBA" id="ARBA00004138"/>
    </source>
</evidence>
<organism evidence="6 7">
    <name type="scientific">Neocallimastix californiae</name>
    <dbReference type="NCBI Taxonomy" id="1754190"/>
    <lineage>
        <taxon>Eukaryota</taxon>
        <taxon>Fungi</taxon>
        <taxon>Fungi incertae sedis</taxon>
        <taxon>Chytridiomycota</taxon>
        <taxon>Chytridiomycota incertae sedis</taxon>
        <taxon>Neocallimastigomycetes</taxon>
        <taxon>Neocallimastigales</taxon>
        <taxon>Neocallimastigaceae</taxon>
        <taxon>Neocallimastix</taxon>
    </lineage>
</organism>
<dbReference type="InterPro" id="IPR011990">
    <property type="entry name" value="TPR-like_helical_dom_sf"/>
</dbReference>
<keyword evidence="3" id="KW-0677">Repeat</keyword>
<name>A0A1Y2BYD4_9FUNG</name>
<dbReference type="Proteomes" id="UP000193920">
    <property type="component" value="Unassembled WGS sequence"/>
</dbReference>
<dbReference type="GO" id="GO:0030992">
    <property type="term" value="C:intraciliary transport particle B"/>
    <property type="evidence" value="ECO:0007669"/>
    <property type="project" value="TreeGrafter"/>
</dbReference>
<keyword evidence="5" id="KW-0966">Cell projection</keyword>
<accession>A0A1Y2BYD4</accession>
<dbReference type="GO" id="GO:0035720">
    <property type="term" value="P:intraciliary anterograde transport"/>
    <property type="evidence" value="ECO:0007669"/>
    <property type="project" value="TreeGrafter"/>
</dbReference>
<dbReference type="GO" id="GO:0097546">
    <property type="term" value="C:ciliary base"/>
    <property type="evidence" value="ECO:0007669"/>
    <property type="project" value="TreeGrafter"/>
</dbReference>
<comment type="subcellular location">
    <subcellularLocation>
        <location evidence="1">Cell projection</location>
        <location evidence="1">Cilium</location>
    </subcellularLocation>
</comment>
<dbReference type="InterPro" id="IPR030511">
    <property type="entry name" value="TTC26"/>
</dbReference>
<evidence type="ECO:0000313" key="6">
    <source>
        <dbReference type="EMBL" id="ORY39782.1"/>
    </source>
</evidence>
<evidence type="ECO:0000256" key="4">
    <source>
        <dbReference type="ARBA" id="ARBA00022803"/>
    </source>
</evidence>
<dbReference type="EMBL" id="MCOG01000130">
    <property type="protein sequence ID" value="ORY39782.1"/>
    <property type="molecule type" value="Genomic_DNA"/>
</dbReference>
<keyword evidence="4" id="KW-0802">TPR repeat</keyword>
<evidence type="ECO:0008006" key="8">
    <source>
        <dbReference type="Google" id="ProtNLM"/>
    </source>
</evidence>
<dbReference type="GO" id="GO:0036064">
    <property type="term" value="C:ciliary basal body"/>
    <property type="evidence" value="ECO:0007669"/>
    <property type="project" value="TreeGrafter"/>
</dbReference>
<evidence type="ECO:0000256" key="2">
    <source>
        <dbReference type="ARBA" id="ARBA00007834"/>
    </source>
</evidence>
<dbReference type="GO" id="GO:0120170">
    <property type="term" value="F:intraciliary transport particle B binding"/>
    <property type="evidence" value="ECO:0007669"/>
    <property type="project" value="TreeGrafter"/>
</dbReference>